<sequence length="72" mass="7406">EEGRDDIMVVVGGVIPPQDVATLLEMGAAAVFPPGTVIPDAAYDLVRRLAAGLGHDELGQAGHGRTDADQGR</sequence>
<evidence type="ECO:0000313" key="7">
    <source>
        <dbReference type="EMBL" id="KOG91805.1"/>
    </source>
</evidence>
<evidence type="ECO:0000313" key="8">
    <source>
        <dbReference type="Proteomes" id="UP000037020"/>
    </source>
</evidence>
<evidence type="ECO:0000256" key="1">
    <source>
        <dbReference type="ARBA" id="ARBA00001922"/>
    </source>
</evidence>
<dbReference type="SUPFAM" id="SSF52242">
    <property type="entry name" value="Cobalamin (vitamin B12)-binding domain"/>
    <property type="match status" value="1"/>
</dbReference>
<evidence type="ECO:0000256" key="2">
    <source>
        <dbReference type="ARBA" id="ARBA00022628"/>
    </source>
</evidence>
<dbReference type="PROSITE" id="PS51332">
    <property type="entry name" value="B12_BINDING"/>
    <property type="match status" value="1"/>
</dbReference>
<comment type="cofactor">
    <cofactor evidence="1">
        <name>adenosylcob(III)alamin</name>
        <dbReference type="ChEBI" id="CHEBI:18408"/>
    </cofactor>
</comment>
<comment type="caution">
    <text evidence="7">The sequence shown here is derived from an EMBL/GenBank/DDBJ whole genome shotgun (WGS) entry which is preliminary data.</text>
</comment>
<dbReference type="NCBIfam" id="TIGR00640">
    <property type="entry name" value="acid_CoA_mut_C"/>
    <property type="match status" value="1"/>
</dbReference>
<evidence type="ECO:0000259" key="6">
    <source>
        <dbReference type="PROSITE" id="PS51332"/>
    </source>
</evidence>
<evidence type="ECO:0000256" key="4">
    <source>
        <dbReference type="ARBA" id="ARBA00023235"/>
    </source>
</evidence>
<gene>
    <name evidence="7" type="ORF">ADK38_01155</name>
</gene>
<organism evidence="7 8">
    <name type="scientific">Streptomyces varsoviensis</name>
    <dbReference type="NCBI Taxonomy" id="67373"/>
    <lineage>
        <taxon>Bacteria</taxon>
        <taxon>Bacillati</taxon>
        <taxon>Actinomycetota</taxon>
        <taxon>Actinomycetes</taxon>
        <taxon>Kitasatosporales</taxon>
        <taxon>Streptomycetaceae</taxon>
        <taxon>Streptomyces</taxon>
    </lineage>
</organism>
<accession>A0ABR5JEI3</accession>
<proteinExistence type="predicted"/>
<dbReference type="EMBL" id="LGUT01000086">
    <property type="protein sequence ID" value="KOG91805.1"/>
    <property type="molecule type" value="Genomic_DNA"/>
</dbReference>
<keyword evidence="5" id="KW-0170">Cobalt</keyword>
<keyword evidence="3" id="KW-0479">Metal-binding</keyword>
<feature type="domain" description="B12-binding" evidence="6">
    <location>
        <begin position="1"/>
        <end position="56"/>
    </location>
</feature>
<keyword evidence="4" id="KW-0413">Isomerase</keyword>
<dbReference type="Gene3D" id="3.40.50.280">
    <property type="entry name" value="Cobalamin-binding domain"/>
    <property type="match status" value="1"/>
</dbReference>
<protein>
    <recommendedName>
        <fullName evidence="6">B12-binding domain-containing protein</fullName>
    </recommendedName>
</protein>
<evidence type="ECO:0000256" key="3">
    <source>
        <dbReference type="ARBA" id="ARBA00022723"/>
    </source>
</evidence>
<keyword evidence="8" id="KW-1185">Reference proteome</keyword>
<dbReference type="Proteomes" id="UP000037020">
    <property type="component" value="Unassembled WGS sequence"/>
</dbReference>
<dbReference type="InterPro" id="IPR006159">
    <property type="entry name" value="Acid_CoA_mut_C"/>
</dbReference>
<dbReference type="InterPro" id="IPR006158">
    <property type="entry name" value="Cobalamin-bd"/>
</dbReference>
<dbReference type="InterPro" id="IPR036724">
    <property type="entry name" value="Cobalamin-bd_sf"/>
</dbReference>
<feature type="non-terminal residue" evidence="7">
    <location>
        <position position="1"/>
    </location>
</feature>
<reference evidence="7 8" key="1">
    <citation type="submission" date="2015-07" db="EMBL/GenBank/DDBJ databases">
        <authorList>
            <person name="Ju K.-S."/>
            <person name="Doroghazi J.R."/>
            <person name="Metcalf W.W."/>
        </authorList>
    </citation>
    <scope>NUCLEOTIDE SEQUENCE [LARGE SCALE GENOMIC DNA]</scope>
    <source>
        <strain evidence="7 8">NRRL B-3589</strain>
    </source>
</reference>
<keyword evidence="2" id="KW-0846">Cobalamin</keyword>
<evidence type="ECO:0000256" key="5">
    <source>
        <dbReference type="ARBA" id="ARBA00023285"/>
    </source>
</evidence>
<name>A0ABR5JEI3_9ACTN</name>